<feature type="region of interest" description="Disordered" evidence="2">
    <location>
        <begin position="1"/>
        <end position="38"/>
    </location>
</feature>
<dbReference type="EMBL" id="DS995902">
    <property type="protein sequence ID" value="EEA23230.1"/>
    <property type="molecule type" value="Genomic_DNA"/>
</dbReference>
<proteinExistence type="predicted"/>
<dbReference type="PhylomeDB" id="B6QIN5"/>
<dbReference type="HOGENOM" id="CLU_953463_0_0_1"/>
<protein>
    <submittedName>
        <fullName evidence="3">Uncharacterized protein</fullName>
    </submittedName>
</protein>
<organism evidence="3 4">
    <name type="scientific">Talaromyces marneffei (strain ATCC 18224 / CBS 334.59 / QM 7333)</name>
    <name type="common">Penicillium marneffei</name>
    <dbReference type="NCBI Taxonomy" id="441960"/>
    <lineage>
        <taxon>Eukaryota</taxon>
        <taxon>Fungi</taxon>
        <taxon>Dikarya</taxon>
        <taxon>Ascomycota</taxon>
        <taxon>Pezizomycotina</taxon>
        <taxon>Eurotiomycetes</taxon>
        <taxon>Eurotiomycetidae</taxon>
        <taxon>Eurotiales</taxon>
        <taxon>Trichocomaceae</taxon>
        <taxon>Talaromyces</taxon>
        <taxon>Talaromyces sect. Talaromyces</taxon>
    </lineage>
</organism>
<evidence type="ECO:0000313" key="4">
    <source>
        <dbReference type="Proteomes" id="UP000001294"/>
    </source>
</evidence>
<evidence type="ECO:0000256" key="1">
    <source>
        <dbReference type="SAM" id="Coils"/>
    </source>
</evidence>
<evidence type="ECO:0000256" key="2">
    <source>
        <dbReference type="SAM" id="MobiDB-lite"/>
    </source>
</evidence>
<feature type="compositionally biased region" description="Polar residues" evidence="2">
    <location>
        <begin position="29"/>
        <end position="38"/>
    </location>
</feature>
<accession>B6QIN5</accession>
<sequence>MNQSCSLQPVSIASESTPLERNSREMGSDQPQTANNGAGINADIQERLYVLQLMIERQQQQIENLQEIVSGLQLENLQYRFSELRGANSDDITLYNDLEQRIVEQDREISGAYEEQLRQRAFELDTLNNQSRHSSSSRKLIDTNYVTHEANIKLDMEAVTYLEDQNPHRIARVTGGFEKRYGILVTDYYEFGFCDAPDAVINALNKKSDLEHLPRYRNCGGDDFKLRTIGICESIIHQWKTYNTPSVEIFDFSIAHTERLVEQVNDMIEILDDEIQDSSSDDTDLSDECSII</sequence>
<keyword evidence="1" id="KW-0175">Coiled coil</keyword>
<dbReference type="Proteomes" id="UP000001294">
    <property type="component" value="Unassembled WGS sequence"/>
</dbReference>
<gene>
    <name evidence="3" type="ORF">PMAA_098210</name>
</gene>
<feature type="coiled-coil region" evidence="1">
    <location>
        <begin position="48"/>
        <end position="115"/>
    </location>
</feature>
<dbReference type="OrthoDB" id="4223211at2759"/>
<keyword evidence="4" id="KW-1185">Reference proteome</keyword>
<feature type="compositionally biased region" description="Polar residues" evidence="2">
    <location>
        <begin position="1"/>
        <end position="20"/>
    </location>
</feature>
<name>B6QIN5_TALMQ</name>
<dbReference type="AlphaFoldDB" id="B6QIN5"/>
<reference evidence="4" key="1">
    <citation type="journal article" date="2015" name="Genome Announc.">
        <title>Genome sequence of the AIDS-associated pathogen Penicillium marneffei (ATCC18224) and its near taxonomic relative Talaromyces stipitatus (ATCC10500).</title>
        <authorList>
            <person name="Nierman W.C."/>
            <person name="Fedorova-Abrams N.D."/>
            <person name="Andrianopoulos A."/>
        </authorList>
    </citation>
    <scope>NUCLEOTIDE SEQUENCE [LARGE SCALE GENOMIC DNA]</scope>
    <source>
        <strain evidence="4">ATCC 18224 / CBS 334.59 / QM 7333</strain>
    </source>
</reference>
<dbReference type="VEuPathDB" id="FungiDB:PMAA_098210"/>
<evidence type="ECO:0000313" key="3">
    <source>
        <dbReference type="EMBL" id="EEA23230.1"/>
    </source>
</evidence>